<keyword evidence="2 4" id="KW-0378">Hydrolase</keyword>
<evidence type="ECO:0000259" key="6">
    <source>
        <dbReference type="PROSITE" id="PS51635"/>
    </source>
</evidence>
<organism evidence="7">
    <name type="scientific">Dendroctonus ponderosae</name>
    <name type="common">Mountain pine beetle</name>
    <dbReference type="NCBI Taxonomy" id="77166"/>
    <lineage>
        <taxon>Eukaryota</taxon>
        <taxon>Metazoa</taxon>
        <taxon>Ecdysozoa</taxon>
        <taxon>Arthropoda</taxon>
        <taxon>Hexapoda</taxon>
        <taxon>Insecta</taxon>
        <taxon>Pterygota</taxon>
        <taxon>Neoptera</taxon>
        <taxon>Endopterygota</taxon>
        <taxon>Coleoptera</taxon>
        <taxon>Polyphaga</taxon>
        <taxon>Cucujiformia</taxon>
        <taxon>Curculionidae</taxon>
        <taxon>Scolytinae</taxon>
        <taxon>Dendroctonus</taxon>
    </lineage>
</organism>
<keyword evidence="9" id="KW-1185">Reference proteome</keyword>
<dbReference type="PROSITE" id="PS51635">
    <property type="entry name" value="PNPLA"/>
    <property type="match status" value="1"/>
</dbReference>
<dbReference type="OMA" id="TWLSQHT"/>
<dbReference type="GO" id="GO:0019433">
    <property type="term" value="P:triglyceride catabolic process"/>
    <property type="evidence" value="ECO:0007669"/>
    <property type="project" value="TreeGrafter"/>
</dbReference>
<evidence type="ECO:0000313" key="8">
    <source>
        <dbReference type="EnsemblMetazoa" id="XP_019755315.1"/>
    </source>
</evidence>
<dbReference type="PANTHER" id="PTHR12406">
    <property type="entry name" value="CALCIUM-INDEPENDENT PHOSPHOLIPASE A2 IPLA2 -RELATED"/>
    <property type="match status" value="1"/>
</dbReference>
<dbReference type="InterPro" id="IPR033562">
    <property type="entry name" value="PLPL"/>
</dbReference>
<dbReference type="GO" id="GO:0055088">
    <property type="term" value="P:lipid homeostasis"/>
    <property type="evidence" value="ECO:0007669"/>
    <property type="project" value="TreeGrafter"/>
</dbReference>
<dbReference type="InterPro" id="IPR016035">
    <property type="entry name" value="Acyl_Trfase/lysoPLipase"/>
</dbReference>
<dbReference type="KEGG" id="dpa:109534185"/>
<dbReference type="EC" id="3.1.1.3" evidence="1"/>
<feature type="short sequence motif" description="DGA/G" evidence="4">
    <location>
        <begin position="157"/>
        <end position="159"/>
    </location>
</feature>
<dbReference type="HOGENOM" id="CLU_018371_6_1_1"/>
<evidence type="ECO:0000313" key="7">
    <source>
        <dbReference type="EMBL" id="ENN80000.1"/>
    </source>
</evidence>
<dbReference type="PANTHER" id="PTHR12406:SF41">
    <property type="entry name" value="BRUMMER, ISOFORM B-RELATED"/>
    <property type="match status" value="1"/>
</dbReference>
<dbReference type="GO" id="GO:0004806">
    <property type="term" value="F:triacylglycerol lipase activity"/>
    <property type="evidence" value="ECO:0007669"/>
    <property type="project" value="UniProtKB-EC"/>
</dbReference>
<dbReference type="FunFam" id="3.40.1090.10:FF:000003">
    <property type="entry name" value="Patatin-like phospholipase domain-containing protein 2"/>
    <property type="match status" value="1"/>
</dbReference>
<feature type="short sequence motif" description="GXGXXG" evidence="4">
    <location>
        <begin position="7"/>
        <end position="12"/>
    </location>
</feature>
<dbReference type="CDD" id="cd07218">
    <property type="entry name" value="Pat_iPLA2"/>
    <property type="match status" value="1"/>
</dbReference>
<evidence type="ECO:0000256" key="5">
    <source>
        <dbReference type="SAM" id="MobiDB-lite"/>
    </source>
</evidence>
<dbReference type="GO" id="GO:0005737">
    <property type="term" value="C:cytoplasm"/>
    <property type="evidence" value="ECO:0007669"/>
    <property type="project" value="TreeGrafter"/>
</dbReference>
<feature type="active site" description="Nucleophile" evidence="4">
    <location>
        <position position="38"/>
    </location>
</feature>
<evidence type="ECO:0000256" key="3">
    <source>
        <dbReference type="ARBA" id="ARBA00023098"/>
    </source>
</evidence>
<feature type="non-terminal residue" evidence="7">
    <location>
        <position position="1"/>
    </location>
</feature>
<feature type="region of interest" description="Disordered" evidence="5">
    <location>
        <begin position="616"/>
        <end position="654"/>
    </location>
</feature>
<reference evidence="7 9" key="1">
    <citation type="journal article" date="2013" name="Genome Biol.">
        <title>Draft genome of the mountain pine beetle, Dendroctonus ponderosae Hopkins, a major forest pest.</title>
        <authorList>
            <person name="Keeling C.I."/>
            <person name="Yuen M.M."/>
            <person name="Liao N.Y."/>
            <person name="Docking T.R."/>
            <person name="Chan S.K."/>
            <person name="Taylor G.A."/>
            <person name="Palmquist D.L."/>
            <person name="Jackman S.D."/>
            <person name="Nguyen A."/>
            <person name="Li M."/>
            <person name="Henderson H."/>
            <person name="Janes J.K."/>
            <person name="Zhao Y."/>
            <person name="Pandoh P."/>
            <person name="Moore R."/>
            <person name="Sperling F.A."/>
            <person name="Huber D.P."/>
            <person name="Birol I."/>
            <person name="Jones S.J."/>
            <person name="Bohlmann J."/>
        </authorList>
    </citation>
    <scope>NUCLEOTIDE SEQUENCE</scope>
</reference>
<evidence type="ECO:0000313" key="9">
    <source>
        <dbReference type="Proteomes" id="UP000019118"/>
    </source>
</evidence>
<evidence type="ECO:0000256" key="4">
    <source>
        <dbReference type="PROSITE-ProRule" id="PRU01161"/>
    </source>
</evidence>
<gene>
    <name evidence="8" type="primary">109534185</name>
    <name evidence="7" type="ORF">YQE_03561</name>
</gene>
<name>N6UE62_DENPD</name>
<feature type="domain" description="PNPLA" evidence="6">
    <location>
        <begin position="3"/>
        <end position="170"/>
    </location>
</feature>
<dbReference type="OrthoDB" id="197155at2759"/>
<dbReference type="GO" id="GO:0005811">
    <property type="term" value="C:lipid droplet"/>
    <property type="evidence" value="ECO:0007669"/>
    <property type="project" value="TreeGrafter"/>
</dbReference>
<feature type="active site" description="Proton acceptor" evidence="4">
    <location>
        <position position="157"/>
    </location>
</feature>
<dbReference type="GO" id="GO:0016020">
    <property type="term" value="C:membrane"/>
    <property type="evidence" value="ECO:0007669"/>
    <property type="project" value="TreeGrafter"/>
</dbReference>
<reference evidence="8" key="2">
    <citation type="submission" date="2024-08" db="UniProtKB">
        <authorList>
            <consortium name="EnsemblMetazoa"/>
        </authorList>
    </citation>
    <scope>IDENTIFICATION</scope>
</reference>
<keyword evidence="4" id="KW-0442">Lipid degradation</keyword>
<evidence type="ECO:0000256" key="2">
    <source>
        <dbReference type="ARBA" id="ARBA00022801"/>
    </source>
</evidence>
<dbReference type="FunFam" id="3.40.1090.10:FF:000017">
    <property type="entry name" value="Patatin-like phospholipase domain-containing protein 2"/>
    <property type="match status" value="1"/>
</dbReference>
<dbReference type="InterPro" id="IPR002641">
    <property type="entry name" value="PNPLA_dom"/>
</dbReference>
<dbReference type="EMBL" id="KB740612">
    <property type="protein sequence ID" value="ENN80000.1"/>
    <property type="molecule type" value="Genomic_DNA"/>
</dbReference>
<dbReference type="Gene3D" id="3.40.1090.10">
    <property type="entry name" value="Cytosolic phospholipase A2 catalytic domain"/>
    <property type="match status" value="1"/>
</dbReference>
<keyword evidence="3 4" id="KW-0443">Lipid metabolism</keyword>
<sequence length="675" mass="76073">MNLSFAGCGFLGIYHIGVACCFRKYAPHLLLNKISGASAGAIAACCLLLDLPLGETTSDILRLATEARKKSLGPFNPSFNIHRLLMEGLEKFLPADAHIRVSGKLHLSLTRVCDGQNVIVTQYDTRDELIQALLASSFIPIFSGLLPPKFKNTRYMDGGYSDNLPTLDENTITVSPFCGESDICPRDDSAQLFHINVANTSIELSKHNIYRILRILFPPHPEKLANLCKQGFDDALRFLHKNNLINCTKCLAVQSTFVVSDTIEESLVYDPQCKDCKIHRQEALVSNVPETVLSVFQEVIDAANKGVSNWVYRHRGMKLFSILCLPYTLPADMVCATFTKLRIVSPEVPKITRTFVFRKVTKFQLVNLVGKQRDVHFYEHRPCQSLILPHANRTSNGPLVHKKHAIEQGERMVSTVPHVRNAFWDLSKVLAGQVSSVLKNVNKKTEQLSAKITCHLAVTEYGGVDTNMDIDPIQNEMNLNFTLDLDDSDLQHPEHKFNTKQLLQRKPSFTINKTDDSMDDDTFDHILEVTSDHDAVMAYYYLDENNKVKVTEIFDVTDSESSALQTPHERDLNKNLEFDDNWTGLDYRPNEPLDDQMSEYSVEDVLDNDKTLFSDPESEWVGSCTVEEPDDEPTYTKQSTDARPESDRTTLSASASEVLKTKCTVPSFSYEEINF</sequence>
<protein>
    <recommendedName>
        <fullName evidence="1">triacylglycerol lipase</fullName>
        <ecNumber evidence="1">3.1.1.3</ecNumber>
    </recommendedName>
</protein>
<dbReference type="Pfam" id="PF01734">
    <property type="entry name" value="Patatin"/>
    <property type="match status" value="1"/>
</dbReference>
<evidence type="ECO:0000256" key="1">
    <source>
        <dbReference type="ARBA" id="ARBA00013279"/>
    </source>
</evidence>
<dbReference type="Proteomes" id="UP000019118">
    <property type="component" value="Unassembled WGS sequence"/>
</dbReference>
<feature type="short sequence motif" description="GXSXG" evidence="4">
    <location>
        <begin position="36"/>
        <end position="40"/>
    </location>
</feature>
<dbReference type="EnsemblMetazoa" id="XM_019899756.1">
    <property type="protein sequence ID" value="XP_019755315.1"/>
    <property type="gene ID" value="LOC109534185"/>
</dbReference>
<dbReference type="SUPFAM" id="SSF52151">
    <property type="entry name" value="FabD/lysophospholipase-like"/>
    <property type="match status" value="1"/>
</dbReference>
<accession>N6UE62</accession>
<dbReference type="AlphaFoldDB" id="N6UE62"/>
<proteinExistence type="predicted"/>